<dbReference type="Gene3D" id="3.10.50.40">
    <property type="match status" value="1"/>
</dbReference>
<dbReference type="InterPro" id="IPR001179">
    <property type="entry name" value="PPIase_FKBP_dom"/>
</dbReference>
<evidence type="ECO:0000256" key="4">
    <source>
        <dbReference type="ARBA" id="ARBA00023235"/>
    </source>
</evidence>
<proteinExistence type="predicted"/>
<reference evidence="8" key="1">
    <citation type="submission" date="2023-10" db="EMBL/GenBank/DDBJ databases">
        <authorList>
            <person name="Chen Y."/>
            <person name="Shah S."/>
            <person name="Dougan E. K."/>
            <person name="Thang M."/>
            <person name="Chan C."/>
        </authorList>
    </citation>
    <scope>NUCLEOTIDE SEQUENCE [LARGE SCALE GENOMIC DNA]</scope>
</reference>
<evidence type="ECO:0000256" key="3">
    <source>
        <dbReference type="ARBA" id="ARBA00023110"/>
    </source>
</evidence>
<feature type="transmembrane region" description="Helical" evidence="6">
    <location>
        <begin position="45"/>
        <end position="64"/>
    </location>
</feature>
<keyword evidence="9" id="KW-1185">Reference proteome</keyword>
<keyword evidence="3 5" id="KW-0697">Rotamase</keyword>
<keyword evidence="6" id="KW-1133">Transmembrane helix</keyword>
<evidence type="ECO:0000256" key="2">
    <source>
        <dbReference type="ARBA" id="ARBA00013194"/>
    </source>
</evidence>
<gene>
    <name evidence="8" type="ORF">PCOR1329_LOCUS76454</name>
</gene>
<dbReference type="SUPFAM" id="SSF54534">
    <property type="entry name" value="FKBP-like"/>
    <property type="match status" value="1"/>
</dbReference>
<name>A0ABN9XGN9_9DINO</name>
<dbReference type="EMBL" id="CAUYUJ010020503">
    <property type="protein sequence ID" value="CAK0898723.1"/>
    <property type="molecule type" value="Genomic_DNA"/>
</dbReference>
<evidence type="ECO:0000313" key="8">
    <source>
        <dbReference type="EMBL" id="CAK0898723.1"/>
    </source>
</evidence>
<evidence type="ECO:0000256" key="6">
    <source>
        <dbReference type="SAM" id="Phobius"/>
    </source>
</evidence>
<evidence type="ECO:0000259" key="7">
    <source>
        <dbReference type="PROSITE" id="PS50059"/>
    </source>
</evidence>
<dbReference type="InterPro" id="IPR044609">
    <property type="entry name" value="FKBP2/11"/>
</dbReference>
<evidence type="ECO:0000313" key="9">
    <source>
        <dbReference type="Proteomes" id="UP001189429"/>
    </source>
</evidence>
<keyword evidence="6" id="KW-0812">Transmembrane</keyword>
<evidence type="ECO:0000256" key="1">
    <source>
        <dbReference type="ARBA" id="ARBA00000971"/>
    </source>
</evidence>
<dbReference type="PANTHER" id="PTHR45779:SF7">
    <property type="entry name" value="PEPTIDYLPROLYL ISOMERASE"/>
    <property type="match status" value="1"/>
</dbReference>
<accession>A0ABN9XGN9</accession>
<evidence type="ECO:0000256" key="5">
    <source>
        <dbReference type="PROSITE-ProRule" id="PRU00277"/>
    </source>
</evidence>
<protein>
    <recommendedName>
        <fullName evidence="2 5">peptidylprolyl isomerase</fullName>
        <ecNumber evidence="2 5">5.2.1.8</ecNumber>
    </recommendedName>
</protein>
<dbReference type="PANTHER" id="PTHR45779">
    <property type="entry name" value="PEPTIDYLPROLYL ISOMERASE"/>
    <property type="match status" value="1"/>
</dbReference>
<dbReference type="EC" id="5.2.1.8" evidence="2 5"/>
<comment type="catalytic activity">
    <reaction evidence="1 5">
        <text>[protein]-peptidylproline (omega=180) = [protein]-peptidylproline (omega=0)</text>
        <dbReference type="Rhea" id="RHEA:16237"/>
        <dbReference type="Rhea" id="RHEA-COMP:10747"/>
        <dbReference type="Rhea" id="RHEA-COMP:10748"/>
        <dbReference type="ChEBI" id="CHEBI:83833"/>
        <dbReference type="ChEBI" id="CHEBI:83834"/>
        <dbReference type="EC" id="5.2.1.8"/>
    </reaction>
</comment>
<dbReference type="Pfam" id="PF00254">
    <property type="entry name" value="FKBP_C"/>
    <property type="match status" value="1"/>
</dbReference>
<comment type="caution">
    <text evidence="8">The sequence shown here is derived from an EMBL/GenBank/DDBJ whole genome shotgun (WGS) entry which is preliminary data.</text>
</comment>
<dbReference type="PROSITE" id="PS50059">
    <property type="entry name" value="FKBP_PPIASE"/>
    <property type="match status" value="1"/>
</dbReference>
<dbReference type="Proteomes" id="UP001189429">
    <property type="component" value="Unassembled WGS sequence"/>
</dbReference>
<feature type="domain" description="PPIase FKBP-type" evidence="7">
    <location>
        <begin position="143"/>
        <end position="207"/>
    </location>
</feature>
<feature type="transmembrane region" description="Helical" evidence="6">
    <location>
        <begin position="85"/>
        <end position="103"/>
    </location>
</feature>
<organism evidence="8 9">
    <name type="scientific">Prorocentrum cordatum</name>
    <dbReference type="NCBI Taxonomy" id="2364126"/>
    <lineage>
        <taxon>Eukaryota</taxon>
        <taxon>Sar</taxon>
        <taxon>Alveolata</taxon>
        <taxon>Dinophyceae</taxon>
        <taxon>Prorocentrales</taxon>
        <taxon>Prorocentraceae</taxon>
        <taxon>Prorocentrum</taxon>
    </lineage>
</organism>
<sequence>MGTAPGIAARLRVRSLLWERRPLRLNTRFCRLRNLDVVFSPLPPFSLSLCLVAWAASAGVSALWRVRFLHFARVARPSRIMALRFHWSSIPISIVLSSLYFYYITRHKKGKPGGDFKKNKAFKDLDITVHQEAKSCTLKAGRGDLVHVHYTGYSKSSGKKFETTRSQSEPYVFKLGQCNDKDKPECLKGFEKSIFGMCAGEKRKVSLKRTQHAAAASICLRLDAATLGLRQEGAPSGRWSDRSRDFSHRVGGCRQGLVQRFGAAFIS</sequence>
<dbReference type="InterPro" id="IPR046357">
    <property type="entry name" value="PPIase_dom_sf"/>
</dbReference>
<keyword evidence="6" id="KW-0472">Membrane</keyword>
<keyword evidence="4 5" id="KW-0413">Isomerase</keyword>